<dbReference type="EMBL" id="JBJQND010000009">
    <property type="protein sequence ID" value="KAL3867428.1"/>
    <property type="molecule type" value="Genomic_DNA"/>
</dbReference>
<accession>A0ABD3W3I4</accession>
<feature type="compositionally biased region" description="Polar residues" evidence="1">
    <location>
        <begin position="92"/>
        <end position="107"/>
    </location>
</feature>
<dbReference type="AlphaFoldDB" id="A0ABD3W3I4"/>
<reference evidence="2 3" key="1">
    <citation type="submission" date="2024-11" db="EMBL/GenBank/DDBJ databases">
        <title>Chromosome-level genome assembly of the freshwater bivalve Anodonta woodiana.</title>
        <authorList>
            <person name="Chen X."/>
        </authorList>
    </citation>
    <scope>NUCLEOTIDE SEQUENCE [LARGE SCALE GENOMIC DNA]</scope>
    <source>
        <strain evidence="2">MN2024</strain>
        <tissue evidence="2">Gills</tissue>
    </source>
</reference>
<feature type="non-terminal residue" evidence="2">
    <location>
        <position position="367"/>
    </location>
</feature>
<name>A0ABD3W3I4_SINWO</name>
<organism evidence="2 3">
    <name type="scientific">Sinanodonta woodiana</name>
    <name type="common">Chinese pond mussel</name>
    <name type="synonym">Anodonta woodiana</name>
    <dbReference type="NCBI Taxonomy" id="1069815"/>
    <lineage>
        <taxon>Eukaryota</taxon>
        <taxon>Metazoa</taxon>
        <taxon>Spiralia</taxon>
        <taxon>Lophotrochozoa</taxon>
        <taxon>Mollusca</taxon>
        <taxon>Bivalvia</taxon>
        <taxon>Autobranchia</taxon>
        <taxon>Heteroconchia</taxon>
        <taxon>Palaeoheterodonta</taxon>
        <taxon>Unionida</taxon>
        <taxon>Unionoidea</taxon>
        <taxon>Unionidae</taxon>
        <taxon>Unioninae</taxon>
        <taxon>Sinanodonta</taxon>
    </lineage>
</organism>
<evidence type="ECO:0000313" key="3">
    <source>
        <dbReference type="Proteomes" id="UP001634394"/>
    </source>
</evidence>
<feature type="region of interest" description="Disordered" evidence="1">
    <location>
        <begin position="76"/>
        <end position="127"/>
    </location>
</feature>
<feature type="non-terminal residue" evidence="2">
    <location>
        <position position="1"/>
    </location>
</feature>
<evidence type="ECO:0000256" key="1">
    <source>
        <dbReference type="SAM" id="MobiDB-lite"/>
    </source>
</evidence>
<protein>
    <submittedName>
        <fullName evidence="2">Uncharacterized protein</fullName>
    </submittedName>
</protein>
<proteinExistence type="predicted"/>
<comment type="caution">
    <text evidence="2">The sequence shown here is derived from an EMBL/GenBank/DDBJ whole genome shotgun (WGS) entry which is preliminary data.</text>
</comment>
<evidence type="ECO:0000313" key="2">
    <source>
        <dbReference type="EMBL" id="KAL3867428.1"/>
    </source>
</evidence>
<gene>
    <name evidence="2" type="ORF">ACJMK2_044630</name>
</gene>
<keyword evidence="3" id="KW-1185">Reference proteome</keyword>
<dbReference type="Proteomes" id="UP001634394">
    <property type="component" value="Unassembled WGS sequence"/>
</dbReference>
<sequence length="367" mass="41821">KCKYLAGVYTWVRPDRYVNWTGDCHFKEITGNYHGMGVFQVMLLFYRTNPGIKYQYTIPAGLMERVIQTYQADPVSSSTRAHRRRHQHFTAPLQTNSSAEFTNTQDTPSKDKESSDQSFGRSFRFGQNPRYIAPEVQTSNYEPLQSNQGQYGTQEAINRFRAGSNKVQLQTDQNRVETGSTNYRVNDVNRQQPVYSLSGYDRTRSQTSHDIDRVNQIENQPRIATTIDRINFLWRISGFTECSQTCGGGDFLVSRISVKVKEDSCFQIVWKVLLTLSCQYVACVKNPVDIKLSICCLCEKVLLTLSCQYVACVKVLLIPCPLCSVCGFVYHSSFIFILGAMSKLHPRFPIINLNSCGIWDLPPQGRD</sequence>